<name>A0AAW2CR94_9ROSI</name>
<evidence type="ECO:0000313" key="2">
    <source>
        <dbReference type="EMBL" id="KAL0000716.1"/>
    </source>
</evidence>
<reference evidence="2 3" key="1">
    <citation type="submission" date="2024-01" db="EMBL/GenBank/DDBJ databases">
        <title>A telomere-to-telomere, gap-free genome of sweet tea (Lithocarpus litseifolius).</title>
        <authorList>
            <person name="Zhou J."/>
        </authorList>
    </citation>
    <scope>NUCLEOTIDE SEQUENCE [LARGE SCALE GENOMIC DNA]</scope>
    <source>
        <strain evidence="2">Zhou-2022a</strain>
        <tissue evidence="2">Leaf</tissue>
    </source>
</reference>
<dbReference type="EMBL" id="JAZDWU010000005">
    <property type="protein sequence ID" value="KAL0000716.1"/>
    <property type="molecule type" value="Genomic_DNA"/>
</dbReference>
<gene>
    <name evidence="2" type="ORF">SO802_014497</name>
</gene>
<keyword evidence="3" id="KW-1185">Reference proteome</keyword>
<proteinExistence type="predicted"/>
<dbReference type="InterPro" id="IPR036047">
    <property type="entry name" value="F-box-like_dom_sf"/>
</dbReference>
<comment type="caution">
    <text evidence="2">The sequence shown here is derived from an EMBL/GenBank/DDBJ whole genome shotgun (WGS) entry which is preliminary data.</text>
</comment>
<dbReference type="InterPro" id="IPR032675">
    <property type="entry name" value="LRR_dom_sf"/>
</dbReference>
<evidence type="ECO:0000256" key="1">
    <source>
        <dbReference type="SAM" id="MobiDB-lite"/>
    </source>
</evidence>
<dbReference type="PANTHER" id="PTHR38926">
    <property type="entry name" value="F-BOX DOMAIN CONTAINING PROTEIN, EXPRESSED"/>
    <property type="match status" value="1"/>
</dbReference>
<dbReference type="SUPFAM" id="SSF81383">
    <property type="entry name" value="F-box domain"/>
    <property type="match status" value="1"/>
</dbReference>
<dbReference type="Gene3D" id="1.20.1280.50">
    <property type="match status" value="1"/>
</dbReference>
<dbReference type="Proteomes" id="UP001459277">
    <property type="component" value="Unassembled WGS sequence"/>
</dbReference>
<dbReference type="Gene3D" id="3.80.10.10">
    <property type="entry name" value="Ribonuclease Inhibitor"/>
    <property type="match status" value="1"/>
</dbReference>
<protein>
    <submittedName>
        <fullName evidence="2">Uncharacterized protein</fullName>
    </submittedName>
</protein>
<evidence type="ECO:0000313" key="3">
    <source>
        <dbReference type="Proteomes" id="UP001459277"/>
    </source>
</evidence>
<feature type="region of interest" description="Disordered" evidence="1">
    <location>
        <begin position="23"/>
        <end position="59"/>
    </location>
</feature>
<dbReference type="AlphaFoldDB" id="A0AAW2CR94"/>
<accession>A0AAW2CR94</accession>
<sequence>MELEGYSDEATCSFSLGLVSEPQIVPEEHPTRTPAPNHEDFEPEDLMDSNPETPPKRRRLLPSEIAGPKWEDLNKDCLVNVITRLGTKSLLIVIPFECKSWYRVSLDPSCWQTINFQEIKCGHQSWYHFSSAYAFFKSIIKRCQGNATTVMLPTLCTEEVLRYLANECPALKALYFPPAIWDNSSFVLPKLICKWKNLELLKLGNSLNMVKILEGISLHCKNFCWLDIDSTAYIGRHAAAAIPTLLPNLKYLNLRQANISRTSLRRILRGCKKLVHLDVRDSVGFEFDDKLLKLGSHISNFQIFKDDDAYIVGSISEVEIYAGFEENASET</sequence>
<dbReference type="PANTHER" id="PTHR38926:SF5">
    <property type="entry name" value="F-BOX AND LEUCINE-RICH REPEAT PROTEIN 6"/>
    <property type="match status" value="1"/>
</dbReference>
<dbReference type="SUPFAM" id="SSF52047">
    <property type="entry name" value="RNI-like"/>
    <property type="match status" value="1"/>
</dbReference>
<organism evidence="2 3">
    <name type="scientific">Lithocarpus litseifolius</name>
    <dbReference type="NCBI Taxonomy" id="425828"/>
    <lineage>
        <taxon>Eukaryota</taxon>
        <taxon>Viridiplantae</taxon>
        <taxon>Streptophyta</taxon>
        <taxon>Embryophyta</taxon>
        <taxon>Tracheophyta</taxon>
        <taxon>Spermatophyta</taxon>
        <taxon>Magnoliopsida</taxon>
        <taxon>eudicotyledons</taxon>
        <taxon>Gunneridae</taxon>
        <taxon>Pentapetalae</taxon>
        <taxon>rosids</taxon>
        <taxon>fabids</taxon>
        <taxon>Fagales</taxon>
        <taxon>Fagaceae</taxon>
        <taxon>Lithocarpus</taxon>
    </lineage>
</organism>